<proteinExistence type="predicted"/>
<feature type="region of interest" description="Disordered" evidence="1">
    <location>
        <begin position="1481"/>
        <end position="1529"/>
    </location>
</feature>
<feature type="region of interest" description="Disordered" evidence="1">
    <location>
        <begin position="858"/>
        <end position="931"/>
    </location>
</feature>
<feature type="compositionally biased region" description="Basic and acidic residues" evidence="1">
    <location>
        <begin position="1485"/>
        <end position="1503"/>
    </location>
</feature>
<dbReference type="RefSeq" id="XP_008873690.1">
    <property type="nucleotide sequence ID" value="XM_008875468.1"/>
</dbReference>
<feature type="compositionally biased region" description="Acidic residues" evidence="1">
    <location>
        <begin position="915"/>
        <end position="924"/>
    </location>
</feature>
<feature type="compositionally biased region" description="Basic and acidic residues" evidence="1">
    <location>
        <begin position="883"/>
        <end position="897"/>
    </location>
</feature>
<dbReference type="eggNOG" id="ENOG502SAM0">
    <property type="taxonomic scope" value="Eukaryota"/>
</dbReference>
<dbReference type="EMBL" id="KI913972">
    <property type="protein sequence ID" value="ETV97481.1"/>
    <property type="molecule type" value="Genomic_DNA"/>
</dbReference>
<dbReference type="GeneID" id="20086455"/>
<feature type="compositionally biased region" description="Basic and acidic residues" evidence="1">
    <location>
        <begin position="963"/>
        <end position="979"/>
    </location>
</feature>
<feature type="region of interest" description="Disordered" evidence="1">
    <location>
        <begin position="1018"/>
        <end position="1195"/>
    </location>
</feature>
<feature type="compositionally biased region" description="Acidic residues" evidence="1">
    <location>
        <begin position="898"/>
        <end position="907"/>
    </location>
</feature>
<feature type="region of interest" description="Disordered" evidence="1">
    <location>
        <begin position="1357"/>
        <end position="1402"/>
    </location>
</feature>
<sequence length="2250" mass="244993">MALRQRRQHLEREKMMQGYQVTSQDRDKFQHDREAPSASHQVPSYMSPLGSMRTWKRPIHESNATDDENAELDRLIYATRDGYSVVDMFAHQLFQEQEQRRLVLSTAEFHAPVPPTDRFKVIVDESDDGRGKDDQATEHDDVSDLAASIRWPGGEGIHHPPSFDVQPPREILEDDVNDANERLSGRSIDELLAEANRVLRRSASHDIGSKRSSAFWDRAIREENDDGHVDSGYVEPRQNPYAHAPRIVMEDDTNLRHSPRTLSRQLMAAVEYQESLHEAQMNLSALEYAHEMERHQNETLLWGHSIQEEVDSMAQAQKLLDQHMQMQEDFHQQELVLQAMGHTAQERDNVAEQACQTDELVQQHVATMAQWTVEMGTMAVECRDGFVQCILQHSVAIQSDEADVQAWETHLIDPSSPKDVAVAPEAPQPAELDCTRPTQFHLAIEKSPYSSAAHSVEAYSETFETSSPKKFAPPPSNANVAASHESMDDAGYSQAFDSPTKEASCSDVASDKEDEDEGSGSAASLNAPVASESEENIVDEHDSPEGTSNPDEPDIDAASEDASGWPQSIGNVVESEEYSEVFDSPPKPTSVYPTHGNIPDEVEVGHINERSDTAAERSATDVPREDEVDEVEESTNSSRSKNDSIASDFEGDANSVADEIAAPSIPNDSVKGEENYSDVFESPRSKPSSSPRCRRDGVSDSNPLEPAVVRRIATVAAPPMVPLPLASGTGKAPQQRVEAYLSHLRETDPEKEEYIRSILARKASEDKILDMRQRSLATRRNISRMQYQAERMQLDSCRAANLARCYEDMILFRQVEVEDPDEIDILALAFGQPSVGLGIVALHPNKFIYHSAVDLSDQRQPPLPVANANQLDPGRDEGDDADDAKNTSGHDESVRAEEDYDEDEFEETSSKTVNEQDDDIQDDGEGSHGASAVSVVEIVPASEAKLDSLRQSDANEYSFDDFASTKDNDDTSMADRDDNAPDGFEVDSVVTDAVAAVPDAESYDDGFDEDSMNDFVVKQSEDGPTVVEEEAEARATGEKSVDMPSVDDFNGNGVEDDEDGDASTSVEKEIAVAAGEVTDNHDGKEVDDDDYSMNDFNSTSIAIPPGAAESAPKPECGGDAPSTEDEDVVNGQQGGETNDSIADEASEEDGGGAADMYAMDEFASGATLGSTLVPPRDSVDEYGSNEFENSDHGDATTCVTNDLAEISIERDVNAAERDSNTSQELKLALEKIAIEYPEKIGQDKAKWQRRKDQAMALVEAKERAIAQLKFKAEVKHINELVAYSLSLNVEDEANRSAPTPLVPSTSVPVVANAPAHHVTLPLVVEKAETAEEYSDSFDNRSDGDAAYSDDAFEDDAVVDEPESTKGEDPPVVEAEPLAMPQRNDDPATAPPVELESSLSRSIDEHEQRLAELKESLATKQDEAVQLTALVLKEERRLALEEEEKAMVAQLDQAERLVATTQSRLSDLQRHRQDSTLLAAAATAPSHDKHPHESSFEMAEHDDCGISPNTPMELGDTHDPNASCSDSFSTAASREERAASSAVDDGVAGKVVGVTMNSLGASVEISIVDGDSISDDFDDDQSFASGDDAAMTINSPDWEIQDQRGEPTSPNTFDMDLAEPRTVLPIPTVLDDSFTSVDDNLTSPDLLSGYDLVEAAAPSNWMHEVATQTIPDPLESLSEFDYVEAAELVQPPTDATVALKIPDHSLDKTLDLLALYDVVEDVQGPAEVGFVTQWELEYQSLLAGYDHVEEAHPPVTAALNTIQEEDAEKPSASNNTVDLLRGYDIVEDVEQVYILDEAPDSGSLDRAEHTSPAKSTAVHCHFDEGGVHDVVPVYGIDHADNAQAEEVVPLQQQGVDRSIRTSSVQELEHMKCQAVPHSTVRADDLLAPFDYIEEAVAATVRRALSPCTDVLSSFDYVEDAWMPGTSTTRPSSVNAPNPSASTSHGRNPSLNVQADHITNCLWGEVLDDVLSTTDFSLACSTITTADDSTPHFQPSMDAMTPGAPMAEAALMAPPQIPTAVDRTESSVDVVTDGLMHELLQESLTFYCSQRKFCPQPTPARPLNQASPPTPYHRDIATAPPDAALRNVTHFPDEYTTLMQSRKPYDWTHVDEILLRKIKNGEAESNSTQSSTAGDSVVSGGAIKDRRQLLNEWTTIKRTSARGRHAPSPAAPTLAPLTVKDLYLATQETKSVAALVQSLVKEAVSEVADSNDAIVDAVVESLLDDTAAEVASTASRLALAADGVAGHAAPLS</sequence>
<feature type="region of interest" description="Disordered" evidence="1">
    <location>
        <begin position="1922"/>
        <end position="1949"/>
    </location>
</feature>
<name>A0A024TV42_9STRA</name>
<feature type="compositionally biased region" description="Polar residues" evidence="1">
    <location>
        <begin position="634"/>
        <end position="645"/>
    </location>
</feature>
<feature type="compositionally biased region" description="Basic and acidic residues" evidence="1">
    <location>
        <begin position="1032"/>
        <end position="1041"/>
    </location>
</feature>
<feature type="compositionally biased region" description="Basic and acidic residues" evidence="1">
    <location>
        <begin position="603"/>
        <end position="625"/>
    </location>
</feature>
<dbReference type="VEuPathDB" id="FungiDB:H310_09405"/>
<dbReference type="OrthoDB" id="116474at2759"/>
<gene>
    <name evidence="2" type="ORF">H310_09405</name>
</gene>
<evidence type="ECO:0000256" key="1">
    <source>
        <dbReference type="SAM" id="MobiDB-lite"/>
    </source>
</evidence>
<reference evidence="2" key="1">
    <citation type="submission" date="2013-12" db="EMBL/GenBank/DDBJ databases">
        <title>The Genome Sequence of Aphanomyces invadans NJM9701.</title>
        <authorList>
            <consortium name="The Broad Institute Genomics Platform"/>
            <person name="Russ C."/>
            <person name="Tyler B."/>
            <person name="van West P."/>
            <person name="Dieguez-Uribeondo J."/>
            <person name="Young S.K."/>
            <person name="Zeng Q."/>
            <person name="Gargeya S."/>
            <person name="Fitzgerald M."/>
            <person name="Abouelleil A."/>
            <person name="Alvarado L."/>
            <person name="Chapman S.B."/>
            <person name="Gainer-Dewar J."/>
            <person name="Goldberg J."/>
            <person name="Griggs A."/>
            <person name="Gujja S."/>
            <person name="Hansen M."/>
            <person name="Howarth C."/>
            <person name="Imamovic A."/>
            <person name="Ireland A."/>
            <person name="Larimer J."/>
            <person name="McCowan C."/>
            <person name="Murphy C."/>
            <person name="Pearson M."/>
            <person name="Poon T.W."/>
            <person name="Priest M."/>
            <person name="Roberts A."/>
            <person name="Saif S."/>
            <person name="Shea T."/>
            <person name="Sykes S."/>
            <person name="Wortman J."/>
            <person name="Nusbaum C."/>
            <person name="Birren B."/>
        </authorList>
    </citation>
    <scope>NUCLEOTIDE SEQUENCE [LARGE SCALE GENOMIC DNA]</scope>
    <source>
        <strain evidence="2">NJM9701</strain>
    </source>
</reference>
<feature type="compositionally biased region" description="Acidic residues" evidence="1">
    <location>
        <begin position="1141"/>
        <end position="1150"/>
    </location>
</feature>
<protein>
    <submittedName>
        <fullName evidence="2">Uncharacterized protein</fullName>
    </submittedName>
</protein>
<feature type="region of interest" description="Disordered" evidence="1">
    <location>
        <begin position="1"/>
        <end position="49"/>
    </location>
</feature>
<dbReference type="STRING" id="157072.A0A024TV42"/>
<evidence type="ECO:0000313" key="2">
    <source>
        <dbReference type="EMBL" id="ETV97481.1"/>
    </source>
</evidence>
<feature type="region of interest" description="Disordered" evidence="1">
    <location>
        <begin position="464"/>
        <end position="705"/>
    </location>
</feature>
<feature type="compositionally biased region" description="Basic and acidic residues" evidence="1">
    <location>
        <begin position="24"/>
        <end position="35"/>
    </location>
</feature>
<organism evidence="2">
    <name type="scientific">Aphanomyces invadans</name>
    <dbReference type="NCBI Taxonomy" id="157072"/>
    <lineage>
        <taxon>Eukaryota</taxon>
        <taxon>Sar</taxon>
        <taxon>Stramenopiles</taxon>
        <taxon>Oomycota</taxon>
        <taxon>Saprolegniomycetes</taxon>
        <taxon>Saprolegniales</taxon>
        <taxon>Verrucalvaceae</taxon>
        <taxon>Aphanomyces</taxon>
    </lineage>
</organism>
<feature type="region of interest" description="Disordered" evidence="1">
    <location>
        <begin position="960"/>
        <end position="984"/>
    </location>
</feature>
<feature type="compositionally biased region" description="Low complexity" evidence="1">
    <location>
        <begin position="1929"/>
        <end position="1942"/>
    </location>
</feature>
<accession>A0A024TV42</accession>